<dbReference type="Gene3D" id="1.25.40.10">
    <property type="entry name" value="Tetratricopeptide repeat domain"/>
    <property type="match status" value="1"/>
</dbReference>
<dbReference type="SUPFAM" id="SSF48452">
    <property type="entry name" value="TPR-like"/>
    <property type="match status" value="1"/>
</dbReference>
<dbReference type="AlphaFoldDB" id="A0A8S1J8Q5"/>
<dbReference type="SMART" id="SM00464">
    <property type="entry name" value="LON"/>
    <property type="match status" value="1"/>
</dbReference>
<dbReference type="GO" id="GO:0005737">
    <property type="term" value="C:cytoplasm"/>
    <property type="evidence" value="ECO:0007669"/>
    <property type="project" value="UniProtKB-ARBA"/>
</dbReference>
<reference evidence="7" key="1">
    <citation type="submission" date="2020-12" db="EMBL/GenBank/DDBJ databases">
        <authorList>
            <person name="Iha C."/>
        </authorList>
    </citation>
    <scope>NUCLEOTIDE SEQUENCE</scope>
</reference>
<dbReference type="PROSITE" id="PS00518">
    <property type="entry name" value="ZF_RING_1"/>
    <property type="match status" value="1"/>
</dbReference>
<dbReference type="InterPro" id="IPR017907">
    <property type="entry name" value="Znf_RING_CS"/>
</dbReference>
<organism evidence="7 8">
    <name type="scientific">Ostreobium quekettii</name>
    <dbReference type="NCBI Taxonomy" id="121088"/>
    <lineage>
        <taxon>Eukaryota</taxon>
        <taxon>Viridiplantae</taxon>
        <taxon>Chlorophyta</taxon>
        <taxon>core chlorophytes</taxon>
        <taxon>Ulvophyceae</taxon>
        <taxon>TCBD clade</taxon>
        <taxon>Bryopsidales</taxon>
        <taxon>Ostreobineae</taxon>
        <taxon>Ostreobiaceae</taxon>
        <taxon>Ostreobium</taxon>
    </lineage>
</organism>
<dbReference type="EMBL" id="CAJHUC010002366">
    <property type="protein sequence ID" value="CAD7703702.1"/>
    <property type="molecule type" value="Genomic_DNA"/>
</dbReference>
<evidence type="ECO:0008006" key="9">
    <source>
        <dbReference type="Google" id="ProtNLM"/>
    </source>
</evidence>
<dbReference type="SUPFAM" id="SSF88697">
    <property type="entry name" value="PUA domain-like"/>
    <property type="match status" value="1"/>
</dbReference>
<dbReference type="InterPro" id="IPR013083">
    <property type="entry name" value="Znf_RING/FYVE/PHD"/>
</dbReference>
<keyword evidence="3" id="KW-0862">Zinc</keyword>
<dbReference type="PANTHER" id="PTHR23327:SF42">
    <property type="entry name" value="LON PEPTIDASE N-TERMINAL DOMAIN AND RING FINGER PROTEIN C14F5.10C"/>
    <property type="match status" value="1"/>
</dbReference>
<dbReference type="PANTHER" id="PTHR23327">
    <property type="entry name" value="RING FINGER PROTEIN 127"/>
    <property type="match status" value="1"/>
</dbReference>
<feature type="domain" description="Lon N-terminal" evidence="6">
    <location>
        <begin position="256"/>
        <end position="457"/>
    </location>
</feature>
<proteinExistence type="predicted"/>
<name>A0A8S1J8Q5_9CHLO</name>
<dbReference type="PROSITE" id="PS50089">
    <property type="entry name" value="ZF_RING_2"/>
    <property type="match status" value="1"/>
</dbReference>
<sequence>ADAGRGASQTERDGDRAYDKGTYGNAINEYTKALKRDNCKALEGQLLAKRSAAFAALSTELRFRPATASALYGMDPYDLARLALKDGQRVAELFPRHSEGHLRKAFGHYLLENYAQAEEACLEGLRWDIDREALRKCLKLVKIATGDAQQQQNQRTGSGRPLEASRDVDDLECVLCLKLLCEPVTTPCGHSFCSQCLQRSLDHSNKCPCCRTVLHLSQELVVSVTLKNIVQKSFPELYAERLKEMADPSAASSSGSAILPLFVLTTLMPGEKMALNIFEPRYRLMVRRVMSGSRRFGMVGKSTDPNEVERVACECEITECEPLPDGRYYLEVIGRRRIHIKEHWEQDGYRVGKVEQMHDDTPLDASQVAKLAGEIKATTSNFLSLLRTILAKRGPRNSALQLLGRVSEEPSATDPETISFWAGGLLPAAAPQRSRLLQTTSTEERLNWMQAHLKQLWEAKNDWA</sequence>
<dbReference type="InterPro" id="IPR015947">
    <property type="entry name" value="PUA-like_sf"/>
</dbReference>
<evidence type="ECO:0000256" key="4">
    <source>
        <dbReference type="PROSITE-ProRule" id="PRU00175"/>
    </source>
</evidence>
<evidence type="ECO:0000313" key="7">
    <source>
        <dbReference type="EMBL" id="CAD7703702.1"/>
    </source>
</evidence>
<evidence type="ECO:0000259" key="6">
    <source>
        <dbReference type="PROSITE" id="PS51787"/>
    </source>
</evidence>
<dbReference type="Gene3D" id="2.30.130.40">
    <property type="entry name" value="LON domain-like"/>
    <property type="match status" value="1"/>
</dbReference>
<dbReference type="CDD" id="cd16514">
    <property type="entry name" value="RING-HC_LONFs_rpt2"/>
    <property type="match status" value="1"/>
</dbReference>
<dbReference type="SUPFAM" id="SSF57850">
    <property type="entry name" value="RING/U-box"/>
    <property type="match status" value="1"/>
</dbReference>
<accession>A0A8S1J8Q5</accession>
<feature type="non-terminal residue" evidence="7">
    <location>
        <position position="1"/>
    </location>
</feature>
<dbReference type="InterPro" id="IPR001841">
    <property type="entry name" value="Znf_RING"/>
</dbReference>
<protein>
    <recommendedName>
        <fullName evidence="9">RING-type domain-containing protein</fullName>
    </recommendedName>
</protein>
<dbReference type="InterPro" id="IPR003111">
    <property type="entry name" value="Lon_prtase_N"/>
</dbReference>
<dbReference type="InterPro" id="IPR046336">
    <property type="entry name" value="Lon_prtase_N_sf"/>
</dbReference>
<dbReference type="Pfam" id="PF13923">
    <property type="entry name" value="zf-C3HC4_2"/>
    <property type="match status" value="1"/>
</dbReference>
<evidence type="ECO:0000256" key="1">
    <source>
        <dbReference type="ARBA" id="ARBA00022723"/>
    </source>
</evidence>
<comment type="caution">
    <text evidence="7">The sequence shown here is derived from an EMBL/GenBank/DDBJ whole genome shotgun (WGS) entry which is preliminary data.</text>
</comment>
<dbReference type="InterPro" id="IPR011990">
    <property type="entry name" value="TPR-like_helical_dom_sf"/>
</dbReference>
<dbReference type="OrthoDB" id="264917at2759"/>
<dbReference type="Proteomes" id="UP000708148">
    <property type="component" value="Unassembled WGS sequence"/>
</dbReference>
<evidence type="ECO:0000256" key="3">
    <source>
        <dbReference type="ARBA" id="ARBA00022833"/>
    </source>
</evidence>
<dbReference type="Gene3D" id="1.20.58.1480">
    <property type="match status" value="1"/>
</dbReference>
<dbReference type="Pfam" id="PF02190">
    <property type="entry name" value="LON_substr_bdg"/>
    <property type="match status" value="1"/>
</dbReference>
<evidence type="ECO:0000313" key="8">
    <source>
        <dbReference type="Proteomes" id="UP000708148"/>
    </source>
</evidence>
<dbReference type="Gene3D" id="3.30.40.10">
    <property type="entry name" value="Zinc/RING finger domain, C3HC4 (zinc finger)"/>
    <property type="match status" value="1"/>
</dbReference>
<keyword evidence="8" id="KW-1185">Reference proteome</keyword>
<keyword evidence="1" id="KW-0479">Metal-binding</keyword>
<feature type="domain" description="RING-type" evidence="5">
    <location>
        <begin position="173"/>
        <end position="211"/>
    </location>
</feature>
<dbReference type="GO" id="GO:0061630">
    <property type="term" value="F:ubiquitin protein ligase activity"/>
    <property type="evidence" value="ECO:0007669"/>
    <property type="project" value="TreeGrafter"/>
</dbReference>
<gene>
    <name evidence="7" type="ORF">OSTQU699_LOCUS9059</name>
</gene>
<dbReference type="PROSITE" id="PS51787">
    <property type="entry name" value="LON_N"/>
    <property type="match status" value="1"/>
</dbReference>
<evidence type="ECO:0000259" key="5">
    <source>
        <dbReference type="PROSITE" id="PS50089"/>
    </source>
</evidence>
<dbReference type="GO" id="GO:0008270">
    <property type="term" value="F:zinc ion binding"/>
    <property type="evidence" value="ECO:0007669"/>
    <property type="project" value="UniProtKB-KW"/>
</dbReference>
<keyword evidence="2 4" id="KW-0863">Zinc-finger</keyword>
<evidence type="ECO:0000256" key="2">
    <source>
        <dbReference type="ARBA" id="ARBA00022771"/>
    </source>
</evidence>
<dbReference type="SMART" id="SM00184">
    <property type="entry name" value="RING"/>
    <property type="match status" value="1"/>
</dbReference>